<reference evidence="1" key="1">
    <citation type="submission" date="2012-09" db="EMBL/GenBank/DDBJ databases">
        <title>Metagenomic Characterization of a Microbial Community in Wastewater Detects High Levels of Antibiotic Resistance.</title>
        <authorList>
            <person name="Abrams M."/>
            <person name="Caldwell A."/>
            <person name="Vandaei E."/>
            <person name="Lee W."/>
            <person name="Perrott J."/>
            <person name="Khan S.Y."/>
            <person name="Ta J."/>
            <person name="Romero D."/>
            <person name="Nguyen V."/>
            <person name="Pourmand N."/>
            <person name="Ouverney C.C."/>
        </authorList>
    </citation>
    <scope>NUCLEOTIDE SEQUENCE</scope>
</reference>
<dbReference type="PROSITE" id="PS51257">
    <property type="entry name" value="PROKAR_LIPOPROTEIN"/>
    <property type="match status" value="1"/>
</dbReference>
<evidence type="ECO:0008006" key="2">
    <source>
        <dbReference type="Google" id="ProtNLM"/>
    </source>
</evidence>
<name>L7VWC3_9BACT</name>
<dbReference type="AlphaFoldDB" id="L7VWC3"/>
<accession>L7VWC3</accession>
<sequence length="299" mass="32143">MFPKEFRMQNRSLSVPVALCTLWLSACHSSQVEPDPQLLADLAAMEDLASPSVDATLPPPTPSVACGAMLPGPPLKSDVTEALPDYAAQLAALDLKTVPDPLDYSAESKLSVAVVNYMLGRSQGTTVSHQDAQQTALGRAVLGAAAKGTGGKLDFSFLRRGLYYFYPCDRPFPADLGAFVARYGDYKKWPVQQLDCARPKNGPRRLYEDLDQGIYVAETIVDGAVRETEVLFTSLRSDGQLDFAAYTEEGKLSDRSTFATAGGTSVVLAAPYTCISCHLDTTAWTITRKMPTGTGAGCR</sequence>
<protein>
    <recommendedName>
        <fullName evidence="2">Lipoprotein</fullName>
    </recommendedName>
</protein>
<organism evidence="1">
    <name type="scientific">uncultured bacterium A1Q1_fos_2386</name>
    <dbReference type="NCBI Taxonomy" id="1256568"/>
    <lineage>
        <taxon>Bacteria</taxon>
        <taxon>environmental samples</taxon>
    </lineage>
</organism>
<evidence type="ECO:0000313" key="1">
    <source>
        <dbReference type="EMBL" id="AGC71681.1"/>
    </source>
</evidence>
<dbReference type="EMBL" id="JX649879">
    <property type="protein sequence ID" value="AGC71681.1"/>
    <property type="molecule type" value="Genomic_DNA"/>
</dbReference>
<proteinExistence type="predicted"/>